<accession>A0ABS5U6W6</accession>
<keyword evidence="12 14" id="KW-0482">Metalloprotease</keyword>
<dbReference type="PANTHER" id="PTHR23076">
    <property type="entry name" value="METALLOPROTEASE M41 FTSH"/>
    <property type="match status" value="1"/>
</dbReference>
<evidence type="ECO:0000259" key="16">
    <source>
        <dbReference type="SMART" id="SM00382"/>
    </source>
</evidence>
<dbReference type="PROSITE" id="PS00674">
    <property type="entry name" value="AAA"/>
    <property type="match status" value="1"/>
</dbReference>
<dbReference type="Gene3D" id="3.30.720.210">
    <property type="match status" value="1"/>
</dbReference>
<keyword evidence="6 14" id="KW-0479">Metal-binding</keyword>
<feature type="transmembrane region" description="Helical" evidence="14">
    <location>
        <begin position="104"/>
        <end position="123"/>
    </location>
</feature>
<comment type="cofactor">
    <cofactor evidence="14">
        <name>Zn(2+)</name>
        <dbReference type="ChEBI" id="CHEBI:29105"/>
    </cofactor>
    <text evidence="14">Binds 1 zinc ion per subunit.</text>
</comment>
<comment type="similarity">
    <text evidence="14">In the central section; belongs to the AAA ATPase family.</text>
</comment>
<evidence type="ECO:0000256" key="6">
    <source>
        <dbReference type="ARBA" id="ARBA00022723"/>
    </source>
</evidence>
<dbReference type="InterPro" id="IPR000642">
    <property type="entry name" value="Peptidase_M41"/>
</dbReference>
<comment type="subcellular location">
    <subcellularLocation>
        <location evidence="14">Cell membrane</location>
        <topology evidence="14">Multi-pass membrane protein</topology>
        <orientation evidence="14">Cytoplasmic side</orientation>
    </subcellularLocation>
    <subcellularLocation>
        <location evidence="1">Membrane</location>
    </subcellularLocation>
</comment>
<dbReference type="Pfam" id="PF01434">
    <property type="entry name" value="Peptidase_M41"/>
    <property type="match status" value="1"/>
</dbReference>
<dbReference type="InterPro" id="IPR003960">
    <property type="entry name" value="ATPase_AAA_CS"/>
</dbReference>
<dbReference type="Gene3D" id="1.10.8.60">
    <property type="match status" value="1"/>
</dbReference>
<keyword evidence="4 14" id="KW-0645">Protease</keyword>
<dbReference type="InterPro" id="IPR027417">
    <property type="entry name" value="P-loop_NTPase"/>
</dbReference>
<dbReference type="EMBL" id="JAHDYS010000005">
    <property type="protein sequence ID" value="MBT1071407.1"/>
    <property type="molecule type" value="Genomic_DNA"/>
</dbReference>
<dbReference type="CDD" id="cd19501">
    <property type="entry name" value="RecA-like_FtsH"/>
    <property type="match status" value="1"/>
</dbReference>
<feature type="binding site" evidence="14">
    <location>
        <position position="485"/>
    </location>
    <ligand>
        <name>Zn(2+)</name>
        <dbReference type="ChEBI" id="CHEBI:29105"/>
        <note>catalytic</note>
    </ligand>
</feature>
<evidence type="ECO:0000256" key="7">
    <source>
        <dbReference type="ARBA" id="ARBA00022741"/>
    </source>
</evidence>
<evidence type="ECO:0000256" key="14">
    <source>
        <dbReference type="HAMAP-Rule" id="MF_01458"/>
    </source>
</evidence>
<evidence type="ECO:0000256" key="15">
    <source>
        <dbReference type="RuleBase" id="RU003651"/>
    </source>
</evidence>
<dbReference type="SUPFAM" id="SSF140990">
    <property type="entry name" value="FtsH protease domain-like"/>
    <property type="match status" value="1"/>
</dbReference>
<dbReference type="PRINTS" id="PR00830">
    <property type="entry name" value="ENDOLAPTASE"/>
</dbReference>
<keyword evidence="13 14" id="KW-0472">Membrane</keyword>
<sequence>MKNSKFTPRVLVCIIASIIVVGALSVPVWNHFKAPEKDQLSYTAFVKKVQAGEIIKVKIEGDAITADGKKGITYQLYRPLDADLSKMLLEKGVEFSAKPAAANFRWFEFSFVLLALLPLVVIMKKMAVFGKGKVAQVDVSKTTTIFTDVAGADEAKTDLLETVEFLKDPRRFARLGGKMPKGVLLVGPPGTGKTLLARAVAGEAGVPFFAMSGSEFVEMYVGVGASRVRTLFAQARKAGSCIIFIDELDAVGRRRDSGSGGPSDERNQTLNQLLVEMDGFAANLGIVVIAATNRPEVLDPALLRPGRFDRQVVVGSPDIKGREEILKVHVRNVPLNPLVDLRLIARGTPGFSGADLANVVNEAAILAARAGKPLVDMEDFETARDKILMGAEKKSMVLSERAKQGTAYHEAGHVMVAKLVPGCDPVHKVSIIPRGRALGVTVQIPEEDIHCYTREMLIAHIKVLMGGRAAEDLIFNTTTTGAGNDLARATDMARKMVCEWGMSKAFGPVAFGNHETTTDNDGSSAGKNFSDATAVEIDTEIRTLVTSAYDEVRDLLLSHMEGLKQLSTELLAKETLDSAEIDHILALTMADSGHDATGAII</sequence>
<dbReference type="RefSeq" id="WP_214297139.1">
    <property type="nucleotide sequence ID" value="NZ_JAHDYS010000005.1"/>
</dbReference>
<keyword evidence="18" id="KW-1185">Reference proteome</keyword>
<evidence type="ECO:0000256" key="10">
    <source>
        <dbReference type="ARBA" id="ARBA00022840"/>
    </source>
</evidence>
<proteinExistence type="inferred from homology"/>
<evidence type="ECO:0000256" key="1">
    <source>
        <dbReference type="ARBA" id="ARBA00004370"/>
    </source>
</evidence>
<evidence type="ECO:0000256" key="3">
    <source>
        <dbReference type="ARBA" id="ARBA00022475"/>
    </source>
</evidence>
<dbReference type="EC" id="3.4.24.-" evidence="14"/>
<feature type="active site" evidence="14">
    <location>
        <position position="410"/>
    </location>
</feature>
<protein>
    <recommendedName>
        <fullName evidence="14">ATP-dependent zinc metalloprotease FtsH</fullName>
        <ecNumber evidence="14">3.4.24.-</ecNumber>
    </recommendedName>
</protein>
<gene>
    <name evidence="14 17" type="primary">ftsH</name>
    <name evidence="17" type="ORF">KJB30_06415</name>
</gene>
<evidence type="ECO:0000256" key="8">
    <source>
        <dbReference type="ARBA" id="ARBA00022801"/>
    </source>
</evidence>
<keyword evidence="11 14" id="KW-1133">Transmembrane helix</keyword>
<comment type="function">
    <text evidence="14">Acts as a processive, ATP-dependent zinc metallopeptidase for both cytoplasmic and membrane proteins. Plays a role in the quality control of integral membrane proteins.</text>
</comment>
<keyword evidence="5 14" id="KW-0812">Transmembrane</keyword>
<keyword evidence="8 14" id="KW-0378">Hydrolase</keyword>
<dbReference type="InterPro" id="IPR005936">
    <property type="entry name" value="FtsH"/>
</dbReference>
<dbReference type="Gene3D" id="1.20.58.760">
    <property type="entry name" value="Peptidase M41"/>
    <property type="match status" value="1"/>
</dbReference>
<dbReference type="Pfam" id="PF00004">
    <property type="entry name" value="AAA"/>
    <property type="match status" value="1"/>
</dbReference>
<evidence type="ECO:0000256" key="13">
    <source>
        <dbReference type="ARBA" id="ARBA00023136"/>
    </source>
</evidence>
<dbReference type="Proteomes" id="UP000784128">
    <property type="component" value="Unassembled WGS sequence"/>
</dbReference>
<comment type="subunit">
    <text evidence="14">Homohexamer.</text>
</comment>
<dbReference type="SMART" id="SM00382">
    <property type="entry name" value="AAA"/>
    <property type="match status" value="1"/>
</dbReference>
<dbReference type="InterPro" id="IPR011546">
    <property type="entry name" value="Pept_M41_FtsH_extracell"/>
</dbReference>
<comment type="similarity">
    <text evidence="2 14">In the C-terminal section; belongs to the peptidase M41 family.</text>
</comment>
<evidence type="ECO:0000313" key="17">
    <source>
        <dbReference type="EMBL" id="MBT1071407.1"/>
    </source>
</evidence>
<feature type="binding site" evidence="14">
    <location>
        <begin position="187"/>
        <end position="194"/>
    </location>
    <ligand>
        <name>ATP</name>
        <dbReference type="ChEBI" id="CHEBI:30616"/>
    </ligand>
</feature>
<name>A0ABS5U6W6_9BACT</name>
<comment type="caution">
    <text evidence="14">Lacks conserved residue(s) required for the propagation of feature annotation.</text>
</comment>
<feature type="binding site" evidence="14">
    <location>
        <position position="413"/>
    </location>
    <ligand>
        <name>Zn(2+)</name>
        <dbReference type="ChEBI" id="CHEBI:29105"/>
        <note>catalytic</note>
    </ligand>
</feature>
<evidence type="ECO:0000256" key="12">
    <source>
        <dbReference type="ARBA" id="ARBA00023049"/>
    </source>
</evidence>
<comment type="similarity">
    <text evidence="15">Belongs to the AAA ATPase family.</text>
</comment>
<evidence type="ECO:0000256" key="4">
    <source>
        <dbReference type="ARBA" id="ARBA00022670"/>
    </source>
</evidence>
<feature type="binding site" evidence="14">
    <location>
        <position position="409"/>
    </location>
    <ligand>
        <name>Zn(2+)</name>
        <dbReference type="ChEBI" id="CHEBI:29105"/>
        <note>catalytic</note>
    </ligand>
</feature>
<dbReference type="InterPro" id="IPR003593">
    <property type="entry name" value="AAA+_ATPase"/>
</dbReference>
<evidence type="ECO:0000313" key="18">
    <source>
        <dbReference type="Proteomes" id="UP000784128"/>
    </source>
</evidence>
<dbReference type="Gene3D" id="3.40.50.300">
    <property type="entry name" value="P-loop containing nucleotide triphosphate hydrolases"/>
    <property type="match status" value="1"/>
</dbReference>
<dbReference type="HAMAP" id="MF_01458">
    <property type="entry name" value="FtsH"/>
    <property type="match status" value="1"/>
</dbReference>
<evidence type="ECO:0000256" key="9">
    <source>
        <dbReference type="ARBA" id="ARBA00022833"/>
    </source>
</evidence>
<dbReference type="InterPro" id="IPR037219">
    <property type="entry name" value="Peptidase_M41-like"/>
</dbReference>
<keyword evidence="10 14" id="KW-0067">ATP-binding</keyword>
<keyword evidence="9 14" id="KW-0862">Zinc</keyword>
<keyword evidence="7 14" id="KW-0547">Nucleotide-binding</keyword>
<dbReference type="PANTHER" id="PTHR23076:SF97">
    <property type="entry name" value="ATP-DEPENDENT ZINC METALLOPROTEASE YME1L1"/>
    <property type="match status" value="1"/>
</dbReference>
<keyword evidence="3 14" id="KW-1003">Cell membrane</keyword>
<reference evidence="17 18" key="1">
    <citation type="submission" date="2021-05" db="EMBL/GenBank/DDBJ databases">
        <title>The draft genome of Geobacter chapellei DSM 13688.</title>
        <authorList>
            <person name="Xu Z."/>
            <person name="Masuda Y."/>
            <person name="Itoh H."/>
            <person name="Senoo K."/>
        </authorList>
    </citation>
    <scope>NUCLEOTIDE SEQUENCE [LARGE SCALE GENOMIC DNA]</scope>
    <source>
        <strain evidence="17 18">DSM 13688</strain>
    </source>
</reference>
<dbReference type="InterPro" id="IPR041569">
    <property type="entry name" value="AAA_lid_3"/>
</dbReference>
<dbReference type="SUPFAM" id="SSF52540">
    <property type="entry name" value="P-loop containing nucleoside triphosphate hydrolases"/>
    <property type="match status" value="1"/>
</dbReference>
<organism evidence="17 18">
    <name type="scientific">Pelotalea chapellei</name>
    <dbReference type="NCBI Taxonomy" id="44671"/>
    <lineage>
        <taxon>Bacteria</taxon>
        <taxon>Pseudomonadati</taxon>
        <taxon>Thermodesulfobacteriota</taxon>
        <taxon>Desulfuromonadia</taxon>
        <taxon>Geobacterales</taxon>
        <taxon>Geobacteraceae</taxon>
        <taxon>Pelotalea</taxon>
    </lineage>
</organism>
<evidence type="ECO:0000256" key="2">
    <source>
        <dbReference type="ARBA" id="ARBA00010044"/>
    </source>
</evidence>
<dbReference type="InterPro" id="IPR003959">
    <property type="entry name" value="ATPase_AAA_core"/>
</dbReference>
<dbReference type="Pfam" id="PF06480">
    <property type="entry name" value="FtsH_ext"/>
    <property type="match status" value="1"/>
</dbReference>
<dbReference type="GO" id="GO:0008237">
    <property type="term" value="F:metallopeptidase activity"/>
    <property type="evidence" value="ECO:0007669"/>
    <property type="project" value="UniProtKB-KW"/>
</dbReference>
<evidence type="ECO:0000256" key="11">
    <source>
        <dbReference type="ARBA" id="ARBA00022989"/>
    </source>
</evidence>
<evidence type="ECO:0000256" key="5">
    <source>
        <dbReference type="ARBA" id="ARBA00022692"/>
    </source>
</evidence>
<comment type="caution">
    <text evidence="17">The sequence shown here is derived from an EMBL/GenBank/DDBJ whole genome shotgun (WGS) entry which is preliminary data.</text>
</comment>
<dbReference type="Pfam" id="PF17862">
    <property type="entry name" value="AAA_lid_3"/>
    <property type="match status" value="1"/>
</dbReference>
<feature type="domain" description="AAA+ ATPase" evidence="16">
    <location>
        <begin position="179"/>
        <end position="318"/>
    </location>
</feature>
<dbReference type="NCBIfam" id="TIGR01241">
    <property type="entry name" value="FtsH_fam"/>
    <property type="match status" value="1"/>
</dbReference>